<sequence length="220" mass="24848">MNLTTTLTYDVVDYHADMMTCLSQSSGTVSYESIPVANGRVDRQIHRVAINCIKQPPRPQFVAKKVKLLNKSDVVKIIPIDINALHALQKVRSKRNKQLKTESLTVNHISDITPQFDKWLDEAFNNMNKRDEPKKKLTTEIRIDMPRIKDGKVTISKKTMNQITLNAYRELVGEEATIHQCFHAAANYVDVPEAPASEDHSLPAIPLPTPKIVLPSREKA</sequence>
<name>A0A8S1F1V5_9PELO</name>
<organism evidence="1 2">
    <name type="scientific">Caenorhabditis bovis</name>
    <dbReference type="NCBI Taxonomy" id="2654633"/>
    <lineage>
        <taxon>Eukaryota</taxon>
        <taxon>Metazoa</taxon>
        <taxon>Ecdysozoa</taxon>
        <taxon>Nematoda</taxon>
        <taxon>Chromadorea</taxon>
        <taxon>Rhabditida</taxon>
        <taxon>Rhabditina</taxon>
        <taxon>Rhabditomorpha</taxon>
        <taxon>Rhabditoidea</taxon>
        <taxon>Rhabditidae</taxon>
        <taxon>Peloderinae</taxon>
        <taxon>Caenorhabditis</taxon>
    </lineage>
</organism>
<comment type="caution">
    <text evidence="1">The sequence shown here is derived from an EMBL/GenBank/DDBJ whole genome shotgun (WGS) entry which is preliminary data.</text>
</comment>
<dbReference type="AlphaFoldDB" id="A0A8S1F1V5"/>
<reference evidence="1 2" key="1">
    <citation type="submission" date="2020-04" db="EMBL/GenBank/DDBJ databases">
        <authorList>
            <person name="Laetsch R D."/>
            <person name="Stevens L."/>
            <person name="Kumar S."/>
            <person name="Blaxter L. M."/>
        </authorList>
    </citation>
    <scope>NUCLEOTIDE SEQUENCE [LARGE SCALE GENOMIC DNA]</scope>
</reference>
<accession>A0A8S1F1V5</accession>
<protein>
    <submittedName>
        <fullName evidence="1">Uncharacterized protein</fullName>
    </submittedName>
</protein>
<evidence type="ECO:0000313" key="1">
    <source>
        <dbReference type="EMBL" id="CAB3404449.1"/>
    </source>
</evidence>
<evidence type="ECO:0000313" key="2">
    <source>
        <dbReference type="Proteomes" id="UP000494206"/>
    </source>
</evidence>
<dbReference type="OrthoDB" id="5794830at2759"/>
<keyword evidence="2" id="KW-1185">Reference proteome</keyword>
<dbReference type="EMBL" id="CADEPM010000004">
    <property type="protein sequence ID" value="CAB3404449.1"/>
    <property type="molecule type" value="Genomic_DNA"/>
</dbReference>
<gene>
    <name evidence="1" type="ORF">CBOVIS_LOCUS6781</name>
</gene>
<dbReference type="Proteomes" id="UP000494206">
    <property type="component" value="Unassembled WGS sequence"/>
</dbReference>
<proteinExistence type="predicted"/>